<name>A0A7S3NFT3_9STRA</name>
<feature type="transmembrane region" description="Helical" evidence="6">
    <location>
        <begin position="341"/>
        <end position="358"/>
    </location>
</feature>
<reference evidence="7" key="1">
    <citation type="submission" date="2021-01" db="EMBL/GenBank/DDBJ databases">
        <authorList>
            <person name="Corre E."/>
            <person name="Pelletier E."/>
            <person name="Niang G."/>
            <person name="Scheremetjew M."/>
            <person name="Finn R."/>
            <person name="Kale V."/>
            <person name="Holt S."/>
            <person name="Cochrane G."/>
            <person name="Meng A."/>
            <person name="Brown T."/>
            <person name="Cohen L."/>
        </authorList>
    </citation>
    <scope>NUCLEOTIDE SEQUENCE</scope>
    <source>
        <strain evidence="7">CCMP1510</strain>
    </source>
</reference>
<protein>
    <recommendedName>
        <fullName evidence="8">Sugar phosphate transporter domain-containing protein</fullName>
    </recommendedName>
</protein>
<dbReference type="GO" id="GO:0000139">
    <property type="term" value="C:Golgi membrane"/>
    <property type="evidence" value="ECO:0007669"/>
    <property type="project" value="InterPro"/>
</dbReference>
<feature type="transmembrane region" description="Helical" evidence="6">
    <location>
        <begin position="164"/>
        <end position="181"/>
    </location>
</feature>
<evidence type="ECO:0000256" key="3">
    <source>
        <dbReference type="ARBA" id="ARBA00022989"/>
    </source>
</evidence>
<keyword evidence="2 6" id="KW-0812">Transmembrane</keyword>
<dbReference type="Pfam" id="PF04142">
    <property type="entry name" value="Nuc_sug_transp"/>
    <property type="match status" value="2"/>
</dbReference>
<comment type="subcellular location">
    <subcellularLocation>
        <location evidence="1">Membrane</location>
        <topology evidence="1">Multi-pass membrane protein</topology>
    </subcellularLocation>
</comment>
<dbReference type="GO" id="GO:0015165">
    <property type="term" value="F:pyrimidine nucleotide-sugar transmembrane transporter activity"/>
    <property type="evidence" value="ECO:0007669"/>
    <property type="project" value="InterPro"/>
</dbReference>
<feature type="transmembrane region" description="Helical" evidence="6">
    <location>
        <begin position="38"/>
        <end position="60"/>
    </location>
</feature>
<feature type="compositionally biased region" description="Low complexity" evidence="5">
    <location>
        <begin position="1"/>
        <end position="15"/>
    </location>
</feature>
<dbReference type="InterPro" id="IPR037185">
    <property type="entry name" value="EmrE-like"/>
</dbReference>
<gene>
    <name evidence="7" type="ORF">ALAG00032_LOCUS5614</name>
</gene>
<evidence type="ECO:0000256" key="2">
    <source>
        <dbReference type="ARBA" id="ARBA00022692"/>
    </source>
</evidence>
<evidence type="ECO:0000256" key="5">
    <source>
        <dbReference type="SAM" id="MobiDB-lite"/>
    </source>
</evidence>
<feature type="transmembrane region" description="Helical" evidence="6">
    <location>
        <begin position="66"/>
        <end position="89"/>
    </location>
</feature>
<feature type="transmembrane region" description="Helical" evidence="6">
    <location>
        <begin position="214"/>
        <end position="233"/>
    </location>
</feature>
<feature type="transmembrane region" description="Helical" evidence="6">
    <location>
        <begin position="136"/>
        <end position="157"/>
    </location>
</feature>
<proteinExistence type="predicted"/>
<dbReference type="PIRSF" id="PIRSF005799">
    <property type="entry name" value="UDP-gal_transpt"/>
    <property type="match status" value="1"/>
</dbReference>
<dbReference type="EMBL" id="HBIJ01007965">
    <property type="protein sequence ID" value="CAE0364872.1"/>
    <property type="molecule type" value="Transcribed_RNA"/>
</dbReference>
<sequence length="390" mass="41401">MSSSDPENPGSSSSSRAKFEENTYPPEKSNTSGLTSMALMVLLFLALQNCVKNIVMRAAVRGKANFLYSAAVIATEGLKCVASALWVLLIDRGTISSIFRYLRIEWRKTLLLMVPAAIYNFQKTLEYVALRNLNAAVFAVLVQTKLFTTAICAVGLMGKSLRRAQIISLVLLVVGCVLAQLDHGDSSDCSTATQIEKENSQIPSTTTDAAGNKVVGVIATLCIAFSSGFASVYTEKVIKAVDAVSSNASSSNTGSNDSASNNTQSKPKVESGLAYTQIQLAVASLLIEGVWAALTDFGSIQKHGLWYGFGWEAWLAVSMTALGGIAVAAVLKFADAILKGYATAISVVLTGLASHVLFGTVLNVEYGLGMINVIAAMVLYNSTNLNMRAF</sequence>
<keyword evidence="4 6" id="KW-0472">Membrane</keyword>
<feature type="region of interest" description="Disordered" evidence="5">
    <location>
        <begin position="1"/>
        <end position="30"/>
    </location>
</feature>
<evidence type="ECO:0000256" key="4">
    <source>
        <dbReference type="ARBA" id="ARBA00023136"/>
    </source>
</evidence>
<dbReference type="PANTHER" id="PTHR10231">
    <property type="entry name" value="NUCLEOTIDE-SUGAR TRANSMEMBRANE TRANSPORTER"/>
    <property type="match status" value="1"/>
</dbReference>
<dbReference type="SUPFAM" id="SSF103481">
    <property type="entry name" value="Multidrug resistance efflux transporter EmrE"/>
    <property type="match status" value="1"/>
</dbReference>
<accession>A0A7S3NFT3</accession>
<evidence type="ECO:0000256" key="1">
    <source>
        <dbReference type="ARBA" id="ARBA00004141"/>
    </source>
</evidence>
<feature type="transmembrane region" description="Helical" evidence="6">
    <location>
        <begin position="273"/>
        <end position="294"/>
    </location>
</feature>
<evidence type="ECO:0000256" key="6">
    <source>
        <dbReference type="SAM" id="Phobius"/>
    </source>
</evidence>
<dbReference type="InterPro" id="IPR007271">
    <property type="entry name" value="Nuc_sug_transpt"/>
</dbReference>
<evidence type="ECO:0000313" key="7">
    <source>
        <dbReference type="EMBL" id="CAE0364872.1"/>
    </source>
</evidence>
<organism evidence="7">
    <name type="scientific">Aureoumbra lagunensis</name>
    <dbReference type="NCBI Taxonomy" id="44058"/>
    <lineage>
        <taxon>Eukaryota</taxon>
        <taxon>Sar</taxon>
        <taxon>Stramenopiles</taxon>
        <taxon>Ochrophyta</taxon>
        <taxon>Pelagophyceae</taxon>
        <taxon>Pelagomonadales</taxon>
        <taxon>Aureoumbra</taxon>
    </lineage>
</organism>
<feature type="transmembrane region" description="Helical" evidence="6">
    <location>
        <begin position="314"/>
        <end position="334"/>
    </location>
</feature>
<dbReference type="AlphaFoldDB" id="A0A7S3NFT3"/>
<evidence type="ECO:0008006" key="8">
    <source>
        <dbReference type="Google" id="ProtNLM"/>
    </source>
</evidence>
<keyword evidence="3 6" id="KW-1133">Transmembrane helix</keyword>
<feature type="transmembrane region" description="Helical" evidence="6">
    <location>
        <begin position="364"/>
        <end position="382"/>
    </location>
</feature>